<organism evidence="1 2">
    <name type="scientific">Melia azedarach</name>
    <name type="common">Chinaberry tree</name>
    <dbReference type="NCBI Taxonomy" id="155640"/>
    <lineage>
        <taxon>Eukaryota</taxon>
        <taxon>Viridiplantae</taxon>
        <taxon>Streptophyta</taxon>
        <taxon>Embryophyta</taxon>
        <taxon>Tracheophyta</taxon>
        <taxon>Spermatophyta</taxon>
        <taxon>Magnoliopsida</taxon>
        <taxon>eudicotyledons</taxon>
        <taxon>Gunneridae</taxon>
        <taxon>Pentapetalae</taxon>
        <taxon>rosids</taxon>
        <taxon>malvids</taxon>
        <taxon>Sapindales</taxon>
        <taxon>Meliaceae</taxon>
        <taxon>Melia</taxon>
    </lineage>
</organism>
<keyword evidence="2" id="KW-1185">Reference proteome</keyword>
<proteinExistence type="predicted"/>
<keyword evidence="1" id="KW-0675">Receptor</keyword>
<comment type="caution">
    <text evidence="1">The sequence shown here is derived from an EMBL/GenBank/DDBJ whole genome shotgun (WGS) entry which is preliminary data.</text>
</comment>
<dbReference type="EMBL" id="CM051395">
    <property type="protein sequence ID" value="KAJ4726395.1"/>
    <property type="molecule type" value="Genomic_DNA"/>
</dbReference>
<dbReference type="Proteomes" id="UP001164539">
    <property type="component" value="Chromosome 2"/>
</dbReference>
<gene>
    <name evidence="1" type="ORF">OWV82_005112</name>
</gene>
<accession>A0ACC1YRP8</accession>
<evidence type="ECO:0000313" key="1">
    <source>
        <dbReference type="EMBL" id="KAJ4726395.1"/>
    </source>
</evidence>
<reference evidence="1 2" key="1">
    <citation type="journal article" date="2023" name="Science">
        <title>Complex scaffold remodeling in plant triterpene biosynthesis.</title>
        <authorList>
            <person name="De La Pena R."/>
            <person name="Hodgson H."/>
            <person name="Liu J.C."/>
            <person name="Stephenson M.J."/>
            <person name="Martin A.C."/>
            <person name="Owen C."/>
            <person name="Harkess A."/>
            <person name="Leebens-Mack J."/>
            <person name="Jimenez L.E."/>
            <person name="Osbourn A."/>
            <person name="Sattely E.S."/>
        </authorList>
    </citation>
    <scope>NUCLEOTIDE SEQUENCE [LARGE SCALE GENOMIC DNA]</scope>
    <source>
        <strain evidence="2">cv. JPN11</strain>
        <tissue evidence="1">Leaf</tissue>
    </source>
</reference>
<sequence>MHPAPLLSFVALVLIFTPKVAAADPENKKQVKGIVGAIVNNSSRIGKEQRIAMEMACEDFNRSSNESLILYIRNSRREPMHAALAAMDLVDSQKVEAILGPQTWEETLSVAEIASNKEIPLLSFAEAIPNWATQKWPFLLQASPNQFAQMRAIAAILQSWAWHRVTVIYEDIDSSAAGVIPYLSSALREAEAEITNVLPLPPFPSSKLTNELEKLKSGQCRVFVVHLSFELAVHLFERAKKMEMMEEGYIWITTDAFTSLVHSIKTSTISSMQGILGVRSYFPENKPQFQDFYNRFRKRFRSEYPEEDNQDPGALAVQAYDAVWSVALAMKESKLGDQKLLQRILRTDFDGLTGKVQFADRSVAPARIYQIINVIGKSYRELGFWTNGQELGLFSEMINDPAIDNNSMQVLGQVLWPGSRPYSPKGWTPSESDKPLRIGVPIGSEFKQYVNFYHDEETNTSIFGGFSIELFQAAVEQLPFYLPYNLLNFSGSYDDLVKQIYIKNFDAVVGDVAIVAERCQYADFTHPYTESGLVMIVPVQKSSNKAFLFMKPFTKAMWILITMISIYNGFVVWVIERNHWPELHGSELQQTGTFLWLSFSSLISVHGEKLHSNLSRLVMVVWLFVTLVISQTYTANLTSMLTVQRLEPTVDNIDTLKNSAAIVGYSNVSYVLSYLVDVLQFNQRNLKGYTSPEGYVNDLKSRQIAAIFLDVAVAKIFLAKYCKGFSIAGPTYKVGGLGFVSENGKLQELETSMIASEKCMDEALDDDISSLSPSGFWVLFALTAGTSTIALLIYLSHCNWNINENLLVLRTRRMLVLFLLRQWRHQEQRFCRTVSNSESPGSSPNTSDEARFASDLNVENMA</sequence>
<protein>
    <submittedName>
        <fullName evidence="1">Glutamate receptor</fullName>
    </submittedName>
</protein>
<evidence type="ECO:0000313" key="2">
    <source>
        <dbReference type="Proteomes" id="UP001164539"/>
    </source>
</evidence>
<name>A0ACC1YRP8_MELAZ</name>